<dbReference type="InterPro" id="IPR005049">
    <property type="entry name" value="STL-like"/>
</dbReference>
<dbReference type="PANTHER" id="PTHR31362">
    <property type="entry name" value="GLYCOSYLTRANSFERASE STELLO1-RELATED"/>
    <property type="match status" value="1"/>
</dbReference>
<dbReference type="EMBL" id="CACRXK020008464">
    <property type="protein sequence ID" value="CAB4014832.1"/>
    <property type="molecule type" value="Genomic_DNA"/>
</dbReference>
<dbReference type="Proteomes" id="UP001152795">
    <property type="component" value="Unassembled WGS sequence"/>
</dbReference>
<evidence type="ECO:0000313" key="2">
    <source>
        <dbReference type="Proteomes" id="UP001152795"/>
    </source>
</evidence>
<proteinExistence type="predicted"/>
<name>A0A6S7JCU4_PARCT</name>
<dbReference type="PANTHER" id="PTHR31362:SF0">
    <property type="entry name" value="EXOSTOSIN DOMAIN-CONTAINING PROTEIN-RELATED"/>
    <property type="match status" value="1"/>
</dbReference>
<protein>
    <submittedName>
        <fullName evidence="1">Uncharacterized protein</fullName>
    </submittedName>
</protein>
<organism evidence="1 2">
    <name type="scientific">Paramuricea clavata</name>
    <name type="common">Red gorgonian</name>
    <name type="synonym">Violescent sea-whip</name>
    <dbReference type="NCBI Taxonomy" id="317549"/>
    <lineage>
        <taxon>Eukaryota</taxon>
        <taxon>Metazoa</taxon>
        <taxon>Cnidaria</taxon>
        <taxon>Anthozoa</taxon>
        <taxon>Octocorallia</taxon>
        <taxon>Malacalcyonacea</taxon>
        <taxon>Plexauridae</taxon>
        <taxon>Paramuricea</taxon>
    </lineage>
</organism>
<comment type="caution">
    <text evidence="1">The sequence shown here is derived from an EMBL/GenBank/DDBJ whole genome shotgun (WGS) entry which is preliminary data.</text>
</comment>
<reference evidence="1" key="1">
    <citation type="submission" date="2020-04" db="EMBL/GenBank/DDBJ databases">
        <authorList>
            <person name="Alioto T."/>
            <person name="Alioto T."/>
            <person name="Gomez Garrido J."/>
        </authorList>
    </citation>
    <scope>NUCLEOTIDE SEQUENCE</scope>
    <source>
        <strain evidence="1">A484AB</strain>
    </source>
</reference>
<gene>
    <name evidence="1" type="ORF">PACLA_8A077472</name>
</gene>
<sequence>MGNRPIPNNWPWWSVKTTSAKACEDSYLEITNENRSSEYTNVTKLIKIHRVNGGGKKRCFNTWSDLFYVPKKFSDQWQRISFVFHKNRVFLEVAVPTIMSFLDLHDSWEKHYGLYLPDKYGSINFADGKLVWINYNYDIKFIHPVKFLGNVAKPNREKLKNDIIPYSKRFTKC</sequence>
<dbReference type="AlphaFoldDB" id="A0A6S7JCU4"/>
<accession>A0A6S7JCU4</accession>
<evidence type="ECO:0000313" key="1">
    <source>
        <dbReference type="EMBL" id="CAB4014832.1"/>
    </source>
</evidence>
<keyword evidence="2" id="KW-1185">Reference proteome</keyword>
<dbReference type="OrthoDB" id="5945766at2759"/>